<dbReference type="Proteomes" id="UP000057737">
    <property type="component" value="Unassembled WGS sequence"/>
</dbReference>
<dbReference type="RefSeq" id="WP_066500777.1">
    <property type="nucleotide sequence ID" value="NZ_LNCU01000022.1"/>
</dbReference>
<comment type="caution">
    <text evidence="3">The sequence shown here is derived from an EMBL/GenBank/DDBJ whole genome shotgun (WGS) entry which is preliminary data.</text>
</comment>
<feature type="domain" description="HTH cro/C1-type" evidence="2">
    <location>
        <begin position="16"/>
        <end position="70"/>
    </location>
</feature>
<dbReference type="SUPFAM" id="SSF47413">
    <property type="entry name" value="lambda repressor-like DNA-binding domains"/>
    <property type="match status" value="1"/>
</dbReference>
<reference evidence="3 4" key="1">
    <citation type="submission" date="2015-11" db="EMBL/GenBank/DDBJ databases">
        <title>Draft Genome Sequence of the Strain BR 10303 (Bradyrhizobium sp.) isolated from nodules of Centrolobium paraense.</title>
        <authorList>
            <person name="Zelli J.E."/>
            <person name="Simoes-Araujo J.L."/>
            <person name="Barauna A.C."/>
            <person name="Silva K."/>
        </authorList>
    </citation>
    <scope>NUCLEOTIDE SEQUENCE [LARGE SCALE GENOMIC DNA]</scope>
    <source>
        <strain evidence="3 4">BR 10303</strain>
    </source>
</reference>
<evidence type="ECO:0000313" key="4">
    <source>
        <dbReference type="Proteomes" id="UP000057737"/>
    </source>
</evidence>
<dbReference type="SMART" id="SM00530">
    <property type="entry name" value="HTH_XRE"/>
    <property type="match status" value="1"/>
</dbReference>
<proteinExistence type="predicted"/>
<evidence type="ECO:0000313" key="3">
    <source>
        <dbReference type="EMBL" id="KWV60119.1"/>
    </source>
</evidence>
<dbReference type="PROSITE" id="PS50943">
    <property type="entry name" value="HTH_CROC1"/>
    <property type="match status" value="1"/>
</dbReference>
<dbReference type="CDD" id="cd00093">
    <property type="entry name" value="HTH_XRE"/>
    <property type="match status" value="1"/>
</dbReference>
<dbReference type="InterPro" id="IPR001387">
    <property type="entry name" value="Cro/C1-type_HTH"/>
</dbReference>
<sequence>MSIIEDKADEALGRRVRAEREGRGWSLAELAGRAGVSKAMLSKIERAEASPTAVTLSRIATAYGLTMAALFETVVAEDSRLQRAKDQPVWRDPKAAYLRRQVFLHPANPLELVEIELPAKQEVGFPASAYHLIRQVVWVIDGRLTLMEGAIRHELAAGDRIELGPPSDIVFRNETAQPCRYLVAVVRR</sequence>
<dbReference type="SUPFAM" id="SSF51182">
    <property type="entry name" value="RmlC-like cupins"/>
    <property type="match status" value="1"/>
</dbReference>
<organism evidence="3 4">
    <name type="scientific">Bradyrhizobium macuxiense</name>
    <dbReference type="NCBI Taxonomy" id="1755647"/>
    <lineage>
        <taxon>Bacteria</taxon>
        <taxon>Pseudomonadati</taxon>
        <taxon>Pseudomonadota</taxon>
        <taxon>Alphaproteobacteria</taxon>
        <taxon>Hyphomicrobiales</taxon>
        <taxon>Nitrobacteraceae</taxon>
        <taxon>Bradyrhizobium</taxon>
    </lineage>
</organism>
<dbReference type="InterPro" id="IPR010982">
    <property type="entry name" value="Lambda_DNA-bd_dom_sf"/>
</dbReference>
<dbReference type="PANTHER" id="PTHR46797">
    <property type="entry name" value="HTH-TYPE TRANSCRIPTIONAL REGULATOR"/>
    <property type="match status" value="1"/>
</dbReference>
<dbReference type="GO" id="GO:0003700">
    <property type="term" value="F:DNA-binding transcription factor activity"/>
    <property type="evidence" value="ECO:0007669"/>
    <property type="project" value="TreeGrafter"/>
</dbReference>
<evidence type="ECO:0000259" key="2">
    <source>
        <dbReference type="PROSITE" id="PS50943"/>
    </source>
</evidence>
<dbReference type="Gene3D" id="2.60.120.10">
    <property type="entry name" value="Jelly Rolls"/>
    <property type="match status" value="1"/>
</dbReference>
<dbReference type="Pfam" id="PF01381">
    <property type="entry name" value="HTH_3"/>
    <property type="match status" value="1"/>
</dbReference>
<dbReference type="GO" id="GO:0005829">
    <property type="term" value="C:cytosol"/>
    <property type="evidence" value="ECO:0007669"/>
    <property type="project" value="TreeGrafter"/>
</dbReference>
<dbReference type="PANTHER" id="PTHR46797:SF10">
    <property type="entry name" value="BLR1115 PROTEIN"/>
    <property type="match status" value="1"/>
</dbReference>
<dbReference type="InterPro" id="IPR011051">
    <property type="entry name" value="RmlC_Cupin_sf"/>
</dbReference>
<gene>
    <name evidence="3" type="ORF">AS156_29665</name>
</gene>
<dbReference type="EMBL" id="LNCU01000022">
    <property type="protein sequence ID" value="KWV60119.1"/>
    <property type="molecule type" value="Genomic_DNA"/>
</dbReference>
<dbReference type="InterPro" id="IPR050807">
    <property type="entry name" value="TransReg_Diox_bact_type"/>
</dbReference>
<evidence type="ECO:0000256" key="1">
    <source>
        <dbReference type="ARBA" id="ARBA00023125"/>
    </source>
</evidence>
<keyword evidence="1" id="KW-0238">DNA-binding</keyword>
<name>A0A109K457_9BRAD</name>
<dbReference type="Gene3D" id="1.10.260.40">
    <property type="entry name" value="lambda repressor-like DNA-binding domains"/>
    <property type="match status" value="1"/>
</dbReference>
<keyword evidence="4" id="KW-1185">Reference proteome</keyword>
<accession>A0A109K457</accession>
<dbReference type="CDD" id="cd02209">
    <property type="entry name" value="cupin_XRE_C"/>
    <property type="match status" value="1"/>
</dbReference>
<dbReference type="GO" id="GO:0003677">
    <property type="term" value="F:DNA binding"/>
    <property type="evidence" value="ECO:0007669"/>
    <property type="project" value="UniProtKB-KW"/>
</dbReference>
<dbReference type="AlphaFoldDB" id="A0A109K457"/>
<dbReference type="InterPro" id="IPR014710">
    <property type="entry name" value="RmlC-like_jellyroll"/>
</dbReference>
<dbReference type="OrthoDB" id="189170at2"/>
<protein>
    <submittedName>
        <fullName evidence="3">LacI family transcriptional regulator</fullName>
    </submittedName>
</protein>